<sequence>MAIWRRDDDTLGELFDDGLDLKPGEDGFTRSLAQAHFGTKAFSYVGTPDWQVPSE</sequence>
<accession>A0ABV7V7Y1</accession>
<dbReference type="Proteomes" id="UP001595683">
    <property type="component" value="Unassembled WGS sequence"/>
</dbReference>
<reference evidence="2" key="1">
    <citation type="journal article" date="2019" name="Int. J. Syst. Evol. Microbiol.">
        <title>The Global Catalogue of Microorganisms (GCM) 10K type strain sequencing project: providing services to taxonomists for standard genome sequencing and annotation.</title>
        <authorList>
            <consortium name="The Broad Institute Genomics Platform"/>
            <consortium name="The Broad Institute Genome Sequencing Center for Infectious Disease"/>
            <person name="Wu L."/>
            <person name="Ma J."/>
        </authorList>
    </citation>
    <scope>NUCLEOTIDE SEQUENCE [LARGE SCALE GENOMIC DNA]</scope>
    <source>
        <strain evidence="2">KCTC 42224</strain>
    </source>
</reference>
<dbReference type="EMBL" id="JBHRYE010000030">
    <property type="protein sequence ID" value="MFC3673002.1"/>
    <property type="molecule type" value="Genomic_DNA"/>
</dbReference>
<organism evidence="1 2">
    <name type="scientific">Novosphingobium pokkalii</name>
    <dbReference type="NCBI Taxonomy" id="1770194"/>
    <lineage>
        <taxon>Bacteria</taxon>
        <taxon>Pseudomonadati</taxon>
        <taxon>Pseudomonadota</taxon>
        <taxon>Alphaproteobacteria</taxon>
        <taxon>Sphingomonadales</taxon>
        <taxon>Sphingomonadaceae</taxon>
        <taxon>Novosphingobium</taxon>
    </lineage>
</organism>
<evidence type="ECO:0000313" key="2">
    <source>
        <dbReference type="Proteomes" id="UP001595683"/>
    </source>
</evidence>
<gene>
    <name evidence="1" type="ORF">ACFOOT_16410</name>
</gene>
<name>A0ABV7V7Y1_9SPHN</name>
<comment type="caution">
    <text evidence="1">The sequence shown here is derived from an EMBL/GenBank/DDBJ whole genome shotgun (WGS) entry which is preliminary data.</text>
</comment>
<protein>
    <submittedName>
        <fullName evidence="1">Uncharacterized protein</fullName>
    </submittedName>
</protein>
<evidence type="ECO:0000313" key="1">
    <source>
        <dbReference type="EMBL" id="MFC3673002.1"/>
    </source>
</evidence>
<keyword evidence="2" id="KW-1185">Reference proteome</keyword>
<proteinExistence type="predicted"/>
<dbReference type="RefSeq" id="WP_191325089.1">
    <property type="nucleotide sequence ID" value="NZ_BMZP01000014.1"/>
</dbReference>